<keyword evidence="3" id="KW-1185">Reference proteome</keyword>
<dbReference type="OrthoDB" id="1120061at2"/>
<evidence type="ECO:0008006" key="4">
    <source>
        <dbReference type="Google" id="ProtNLM"/>
    </source>
</evidence>
<dbReference type="Proteomes" id="UP000266441">
    <property type="component" value="Unassembled WGS sequence"/>
</dbReference>
<feature type="signal peptide" evidence="1">
    <location>
        <begin position="1"/>
        <end position="19"/>
    </location>
</feature>
<dbReference type="AlphaFoldDB" id="A0A399D192"/>
<comment type="caution">
    <text evidence="2">The sequence shown here is derived from an EMBL/GenBank/DDBJ whole genome shotgun (WGS) entry which is preliminary data.</text>
</comment>
<dbReference type="EMBL" id="QWET01000013">
    <property type="protein sequence ID" value="RIH64130.1"/>
    <property type="molecule type" value="Genomic_DNA"/>
</dbReference>
<evidence type="ECO:0000256" key="1">
    <source>
        <dbReference type="SAM" id="SignalP"/>
    </source>
</evidence>
<feature type="chain" id="PRO_5017386459" description="Lipocalin-like domain-containing protein" evidence="1">
    <location>
        <begin position="20"/>
        <end position="161"/>
    </location>
</feature>
<gene>
    <name evidence="2" type="ORF">D1164_16360</name>
</gene>
<reference evidence="2 3" key="1">
    <citation type="journal article" date="2015" name="Int. J. Syst. Evol. Microbiol.">
        <title>Mariniphaga sediminis sp. nov., isolated from coastal sediment.</title>
        <authorList>
            <person name="Wang F.Q."/>
            <person name="Shen Q.Y."/>
            <person name="Chen G.J."/>
            <person name="Du Z.J."/>
        </authorList>
    </citation>
    <scope>NUCLEOTIDE SEQUENCE [LARGE SCALE GENOMIC DNA]</scope>
    <source>
        <strain evidence="2 3">SY21</strain>
    </source>
</reference>
<evidence type="ECO:0000313" key="2">
    <source>
        <dbReference type="EMBL" id="RIH64130.1"/>
    </source>
</evidence>
<keyword evidence="1" id="KW-0732">Signal</keyword>
<name>A0A399D192_9BACT</name>
<evidence type="ECO:0000313" key="3">
    <source>
        <dbReference type="Proteomes" id="UP000266441"/>
    </source>
</evidence>
<proteinExistence type="predicted"/>
<organism evidence="2 3">
    <name type="scientific">Mariniphaga sediminis</name>
    <dbReference type="NCBI Taxonomy" id="1628158"/>
    <lineage>
        <taxon>Bacteria</taxon>
        <taxon>Pseudomonadati</taxon>
        <taxon>Bacteroidota</taxon>
        <taxon>Bacteroidia</taxon>
        <taxon>Marinilabiliales</taxon>
        <taxon>Prolixibacteraceae</taxon>
        <taxon>Mariniphaga</taxon>
    </lineage>
</organism>
<sequence>MKRIILIAAVCIISTNLFSQTYKLETIFSDKVSETYLSHWKVIESTEENNINTFSLWGYQLYFDDWAKGAYETKYFKGNAKETFRFLTEINQFSEEYKNEDKVVTHIQGVQVRTMKQLGFKYTLVYDKENKVVCMFNQKQWQEMLNQFISYCDEMRIDYKL</sequence>
<accession>A0A399D192</accession>
<protein>
    <recommendedName>
        <fullName evidence="4">Lipocalin-like domain-containing protein</fullName>
    </recommendedName>
</protein>
<dbReference type="RefSeq" id="WP_119350962.1">
    <property type="nucleotide sequence ID" value="NZ_JBFHKJ010000291.1"/>
</dbReference>